<dbReference type="Proteomes" id="UP000198892">
    <property type="component" value="Unassembled WGS sequence"/>
</dbReference>
<name>A0A1I5XHB3_9BACI</name>
<proteinExistence type="predicted"/>
<reference evidence="3" key="1">
    <citation type="submission" date="2016-10" db="EMBL/GenBank/DDBJ databases">
        <authorList>
            <person name="Varghese N."/>
            <person name="Submissions S."/>
        </authorList>
    </citation>
    <scope>NUCLEOTIDE SEQUENCE [LARGE SCALE GENOMIC DNA]</scope>
    <source>
        <strain evidence="3">S7</strain>
    </source>
</reference>
<organism evidence="2 3">
    <name type="scientific">Salibacterium halotolerans</name>
    <dbReference type="NCBI Taxonomy" id="1884432"/>
    <lineage>
        <taxon>Bacteria</taxon>
        <taxon>Bacillati</taxon>
        <taxon>Bacillota</taxon>
        <taxon>Bacilli</taxon>
        <taxon>Bacillales</taxon>
        <taxon>Bacillaceae</taxon>
    </lineage>
</organism>
<dbReference type="Gene3D" id="1.10.10.60">
    <property type="entry name" value="Homeodomain-like"/>
    <property type="match status" value="1"/>
</dbReference>
<gene>
    <name evidence="2" type="ORF">SAMN05518683_1285</name>
</gene>
<accession>A0A1I5XHB3</accession>
<feature type="compositionally biased region" description="Basic and acidic residues" evidence="1">
    <location>
        <begin position="73"/>
        <end position="83"/>
    </location>
</feature>
<dbReference type="GO" id="GO:0004803">
    <property type="term" value="F:transposase activity"/>
    <property type="evidence" value="ECO:0007669"/>
    <property type="project" value="InterPro"/>
</dbReference>
<sequence length="107" mass="13076">MKILFQKDVEAMSKPYNQEYKDYVAKLVVDEERQGKELAYELEIPYSTMRKWVTHYREVKDRKPGENYLTPSELEKERRKHEKEVQQLREENEILKKAMHIFTKNPE</sequence>
<dbReference type="InterPro" id="IPR002514">
    <property type="entry name" value="Transposase_8"/>
</dbReference>
<evidence type="ECO:0000256" key="1">
    <source>
        <dbReference type="SAM" id="MobiDB-lite"/>
    </source>
</evidence>
<dbReference type="EMBL" id="FOXD01000028">
    <property type="protein sequence ID" value="SFQ31363.1"/>
    <property type="molecule type" value="Genomic_DNA"/>
</dbReference>
<dbReference type="Pfam" id="PF01527">
    <property type="entry name" value="HTH_Tnp_1"/>
    <property type="match status" value="1"/>
</dbReference>
<dbReference type="OrthoDB" id="4379323at2"/>
<evidence type="ECO:0000313" key="3">
    <source>
        <dbReference type="Proteomes" id="UP000198892"/>
    </source>
</evidence>
<dbReference type="GO" id="GO:0003677">
    <property type="term" value="F:DNA binding"/>
    <property type="evidence" value="ECO:0007669"/>
    <property type="project" value="InterPro"/>
</dbReference>
<dbReference type="SUPFAM" id="SSF46689">
    <property type="entry name" value="Homeodomain-like"/>
    <property type="match status" value="1"/>
</dbReference>
<dbReference type="InterPro" id="IPR009057">
    <property type="entry name" value="Homeodomain-like_sf"/>
</dbReference>
<dbReference type="STRING" id="1884432.SAMN05518683_1285"/>
<feature type="region of interest" description="Disordered" evidence="1">
    <location>
        <begin position="63"/>
        <end position="83"/>
    </location>
</feature>
<dbReference type="GO" id="GO:0006313">
    <property type="term" value="P:DNA transposition"/>
    <property type="evidence" value="ECO:0007669"/>
    <property type="project" value="InterPro"/>
</dbReference>
<protein>
    <submittedName>
        <fullName evidence="2">Transposase</fullName>
    </submittedName>
</protein>
<keyword evidence="3" id="KW-1185">Reference proteome</keyword>
<evidence type="ECO:0000313" key="2">
    <source>
        <dbReference type="EMBL" id="SFQ31363.1"/>
    </source>
</evidence>
<dbReference type="AlphaFoldDB" id="A0A1I5XHB3"/>